<sequence>MNRLAGCSGQVRAKPFALAMAVALAISAMLASPALCETTSRLPDRPLRVVTKVIAPFVLPDTDPPAGFSIDLWAEVARRINVQYQWLVVPTVPELLQAVRTGDADVAVAAISITPEREELLDFSFPYFDSGLQIMIGAAHQGAILASLRSFPWLALGELFAFASVLIFVLANVLMVIEKRQANPSFRKPYWRAVGEGIWGIMLIFSTGEHGDRDTPRVWKRIAVAAMWFLGVLLVAQMTATVTATQTVERLESSIRDVNDLPGKKIASVAGTVAGDELTQRGLPFVAASDLGDAVRMLSHGDVVAVVYDSPTLQYLAATQASGAVQVVGPIFRPQKYGIAVAEGSALRKPINEALLKIYDDGTYERLRAKWFLKQR</sequence>
<feature type="transmembrane region" description="Helical" evidence="10">
    <location>
        <begin position="153"/>
        <end position="177"/>
    </location>
</feature>
<protein>
    <submittedName>
        <fullName evidence="13">Transporter substrate-binding domain-containing protein</fullName>
    </submittedName>
</protein>
<dbReference type="SUPFAM" id="SSF53850">
    <property type="entry name" value="Periplasmic binding protein-like II"/>
    <property type="match status" value="1"/>
</dbReference>
<keyword evidence="6 10" id="KW-0472">Membrane</keyword>
<organism evidence="13 14">
    <name type="scientific">Variovorax ginsengisoli</name>
    <dbReference type="NCBI Taxonomy" id="363844"/>
    <lineage>
        <taxon>Bacteria</taxon>
        <taxon>Pseudomonadati</taxon>
        <taxon>Pseudomonadota</taxon>
        <taxon>Betaproteobacteria</taxon>
        <taxon>Burkholderiales</taxon>
        <taxon>Comamonadaceae</taxon>
        <taxon>Variovorax</taxon>
    </lineage>
</organism>
<evidence type="ECO:0000259" key="11">
    <source>
        <dbReference type="SMART" id="SM00062"/>
    </source>
</evidence>
<dbReference type="Pfam" id="PF00497">
    <property type="entry name" value="SBP_bac_3"/>
    <property type="match status" value="1"/>
</dbReference>
<keyword evidence="2" id="KW-0813">Transport</keyword>
<evidence type="ECO:0000256" key="8">
    <source>
        <dbReference type="ARBA" id="ARBA00023180"/>
    </source>
</evidence>
<evidence type="ECO:0000256" key="9">
    <source>
        <dbReference type="ARBA" id="ARBA00023303"/>
    </source>
</evidence>
<reference evidence="13" key="1">
    <citation type="submission" date="2023-06" db="EMBL/GenBank/DDBJ databases">
        <authorList>
            <person name="Jiang Y."/>
            <person name="Liu Q."/>
        </authorList>
    </citation>
    <scope>NUCLEOTIDE SEQUENCE</scope>
    <source>
        <strain evidence="13">CGMCC 1.12090</strain>
    </source>
</reference>
<evidence type="ECO:0000313" key="14">
    <source>
        <dbReference type="Proteomes" id="UP001169027"/>
    </source>
</evidence>
<feature type="transmembrane region" description="Helical" evidence="10">
    <location>
        <begin position="218"/>
        <end position="236"/>
    </location>
</feature>
<evidence type="ECO:0000256" key="10">
    <source>
        <dbReference type="SAM" id="Phobius"/>
    </source>
</evidence>
<evidence type="ECO:0000256" key="2">
    <source>
        <dbReference type="ARBA" id="ARBA00022448"/>
    </source>
</evidence>
<dbReference type="InterPro" id="IPR015683">
    <property type="entry name" value="Ionotropic_Glu_rcpt"/>
</dbReference>
<keyword evidence="3 10" id="KW-0812">Transmembrane</keyword>
<dbReference type="InterPro" id="IPR001638">
    <property type="entry name" value="Solute-binding_3/MltF_N"/>
</dbReference>
<keyword evidence="14" id="KW-1185">Reference proteome</keyword>
<keyword evidence="8" id="KW-0325">Glycoprotein</keyword>
<keyword evidence="9" id="KW-0407">Ion channel</keyword>
<dbReference type="SMART" id="SM00079">
    <property type="entry name" value="PBPe"/>
    <property type="match status" value="1"/>
</dbReference>
<accession>A0ABT8SGH3</accession>
<comment type="subcellular location">
    <subcellularLocation>
        <location evidence="1">Membrane</location>
        <topology evidence="1">Multi-pass membrane protein</topology>
    </subcellularLocation>
</comment>
<dbReference type="Proteomes" id="UP001169027">
    <property type="component" value="Unassembled WGS sequence"/>
</dbReference>
<dbReference type="InterPro" id="IPR001320">
    <property type="entry name" value="Iontro_rcpt_C"/>
</dbReference>
<evidence type="ECO:0000256" key="1">
    <source>
        <dbReference type="ARBA" id="ARBA00004141"/>
    </source>
</evidence>
<evidence type="ECO:0000256" key="3">
    <source>
        <dbReference type="ARBA" id="ARBA00022692"/>
    </source>
</evidence>
<feature type="transmembrane region" description="Helical" evidence="10">
    <location>
        <begin position="189"/>
        <end position="206"/>
    </location>
</feature>
<name>A0ABT8SGH3_9BURK</name>
<dbReference type="PANTHER" id="PTHR18966">
    <property type="entry name" value="IONOTROPIC GLUTAMATE RECEPTOR"/>
    <property type="match status" value="1"/>
</dbReference>
<dbReference type="RefSeq" id="WP_301815859.1">
    <property type="nucleotide sequence ID" value="NZ_JAUJZH010000041.1"/>
</dbReference>
<evidence type="ECO:0000256" key="5">
    <source>
        <dbReference type="ARBA" id="ARBA00023065"/>
    </source>
</evidence>
<dbReference type="SMART" id="SM00062">
    <property type="entry name" value="PBPb"/>
    <property type="match status" value="1"/>
</dbReference>
<evidence type="ECO:0000313" key="13">
    <source>
        <dbReference type="EMBL" id="MDO1537454.1"/>
    </source>
</evidence>
<dbReference type="Pfam" id="PF00060">
    <property type="entry name" value="Lig_chan"/>
    <property type="match status" value="1"/>
</dbReference>
<feature type="domain" description="Ionotropic glutamate receptor C-terminal" evidence="12">
    <location>
        <begin position="46"/>
        <end position="374"/>
    </location>
</feature>
<dbReference type="Gene3D" id="3.40.190.10">
    <property type="entry name" value="Periplasmic binding protein-like II"/>
    <property type="match status" value="3"/>
</dbReference>
<evidence type="ECO:0000259" key="12">
    <source>
        <dbReference type="SMART" id="SM00079"/>
    </source>
</evidence>
<keyword evidence="7" id="KW-0675">Receptor</keyword>
<evidence type="ECO:0000256" key="7">
    <source>
        <dbReference type="ARBA" id="ARBA00023170"/>
    </source>
</evidence>
<feature type="domain" description="Solute-binding protein family 3/N-terminal" evidence="11">
    <location>
        <begin position="46"/>
        <end position="375"/>
    </location>
</feature>
<evidence type="ECO:0000256" key="4">
    <source>
        <dbReference type="ARBA" id="ARBA00022989"/>
    </source>
</evidence>
<comment type="caution">
    <text evidence="13">The sequence shown here is derived from an EMBL/GenBank/DDBJ whole genome shotgun (WGS) entry which is preliminary data.</text>
</comment>
<proteinExistence type="predicted"/>
<evidence type="ECO:0000256" key="6">
    <source>
        <dbReference type="ARBA" id="ARBA00023136"/>
    </source>
</evidence>
<dbReference type="EMBL" id="JAUKVY010000041">
    <property type="protein sequence ID" value="MDO1537454.1"/>
    <property type="molecule type" value="Genomic_DNA"/>
</dbReference>
<keyword evidence="4 10" id="KW-1133">Transmembrane helix</keyword>
<keyword evidence="5" id="KW-0406">Ion transport</keyword>
<gene>
    <name evidence="13" type="ORF">Q2T77_34940</name>
</gene>